<dbReference type="AlphaFoldDB" id="A0A5E4MU76"/>
<evidence type="ECO:0000313" key="2">
    <source>
        <dbReference type="Proteomes" id="UP000325440"/>
    </source>
</evidence>
<dbReference type="EMBL" id="CABPRJ010001031">
    <property type="protein sequence ID" value="VVC34971.1"/>
    <property type="molecule type" value="Genomic_DNA"/>
</dbReference>
<evidence type="ECO:0000313" key="1">
    <source>
        <dbReference type="EMBL" id="VVC34971.1"/>
    </source>
</evidence>
<dbReference type="InterPro" id="IPR012337">
    <property type="entry name" value="RNaseH-like_sf"/>
</dbReference>
<keyword evidence="2" id="KW-1185">Reference proteome</keyword>
<reference evidence="1 2" key="1">
    <citation type="submission" date="2019-08" db="EMBL/GenBank/DDBJ databases">
        <authorList>
            <person name="Alioto T."/>
            <person name="Alioto T."/>
            <person name="Gomez Garrido J."/>
        </authorList>
    </citation>
    <scope>NUCLEOTIDE SEQUENCE [LARGE SCALE GENOMIC DNA]</scope>
</reference>
<organism evidence="1 2">
    <name type="scientific">Cinara cedri</name>
    <dbReference type="NCBI Taxonomy" id="506608"/>
    <lineage>
        <taxon>Eukaryota</taxon>
        <taxon>Metazoa</taxon>
        <taxon>Ecdysozoa</taxon>
        <taxon>Arthropoda</taxon>
        <taxon>Hexapoda</taxon>
        <taxon>Insecta</taxon>
        <taxon>Pterygota</taxon>
        <taxon>Neoptera</taxon>
        <taxon>Paraneoptera</taxon>
        <taxon>Hemiptera</taxon>
        <taxon>Sternorrhyncha</taxon>
        <taxon>Aphidomorpha</taxon>
        <taxon>Aphidoidea</taxon>
        <taxon>Aphididae</taxon>
        <taxon>Lachninae</taxon>
        <taxon>Cinara</taxon>
    </lineage>
</organism>
<protein>
    <submittedName>
        <fullName evidence="1">Ribonuclease H-like domain</fullName>
    </submittedName>
</protein>
<accession>A0A5E4MU76</accession>
<dbReference type="SUPFAM" id="SSF53098">
    <property type="entry name" value="Ribonuclease H-like"/>
    <property type="match status" value="1"/>
</dbReference>
<name>A0A5E4MU76_9HEMI</name>
<dbReference type="OrthoDB" id="6621980at2759"/>
<sequence length="86" mass="9706">MSGSTNGVQVKIREISKNKCPYIHCYAHRLNLVLVDVAKSVEIVDNKIGLLEAIYAFQSSSTLRYKIFSDVQKDCETILKVPQPSY</sequence>
<gene>
    <name evidence="1" type="ORF">CINCED_3A015376</name>
</gene>
<proteinExistence type="predicted"/>
<dbReference type="Proteomes" id="UP000325440">
    <property type="component" value="Unassembled WGS sequence"/>
</dbReference>